<comment type="caution">
    <text evidence="2">The sequence shown here is derived from an EMBL/GenBank/DDBJ whole genome shotgun (WGS) entry which is preliminary data.</text>
</comment>
<dbReference type="Proteomes" id="UP000626109">
    <property type="component" value="Unassembled WGS sequence"/>
</dbReference>
<feature type="non-terminal residue" evidence="2">
    <location>
        <position position="159"/>
    </location>
</feature>
<proteinExistence type="predicted"/>
<feature type="transmembrane region" description="Helical" evidence="1">
    <location>
        <begin position="20"/>
        <end position="42"/>
    </location>
</feature>
<dbReference type="EMBL" id="CAJNNW010010039">
    <property type="protein sequence ID" value="CAE8651651.1"/>
    <property type="molecule type" value="Genomic_DNA"/>
</dbReference>
<accession>A0A813IEX0</accession>
<evidence type="ECO:0000313" key="2">
    <source>
        <dbReference type="EMBL" id="CAE8651651.1"/>
    </source>
</evidence>
<name>A0A813IEX0_POLGL</name>
<organism evidence="2 3">
    <name type="scientific">Polarella glacialis</name>
    <name type="common">Dinoflagellate</name>
    <dbReference type="NCBI Taxonomy" id="89957"/>
    <lineage>
        <taxon>Eukaryota</taxon>
        <taxon>Sar</taxon>
        <taxon>Alveolata</taxon>
        <taxon>Dinophyceae</taxon>
        <taxon>Suessiales</taxon>
        <taxon>Suessiaceae</taxon>
        <taxon>Polarella</taxon>
    </lineage>
</organism>
<evidence type="ECO:0000256" key="1">
    <source>
        <dbReference type="SAM" id="Phobius"/>
    </source>
</evidence>
<protein>
    <submittedName>
        <fullName evidence="2">Uncharacterized protein</fullName>
    </submittedName>
</protein>
<keyword evidence="1" id="KW-0812">Transmembrane</keyword>
<sequence>MFSGRTTELAQEELQLLEAAALIYMYVTMPFKSLASAMLALASRLRANQRLPSSAEASKISWYQQMRHLRKRFSAEKQYKNLTIEELQQLEAVPLIYGFVTTPFKRGALRAISALVSWVQVNQRLPSHSSTVPPESSLYLRLKTLRHMLLGRTTELAQE</sequence>
<evidence type="ECO:0000313" key="3">
    <source>
        <dbReference type="Proteomes" id="UP000626109"/>
    </source>
</evidence>
<reference evidence="2" key="1">
    <citation type="submission" date="2021-02" db="EMBL/GenBank/DDBJ databases">
        <authorList>
            <person name="Dougan E. K."/>
            <person name="Rhodes N."/>
            <person name="Thang M."/>
            <person name="Chan C."/>
        </authorList>
    </citation>
    <scope>NUCLEOTIDE SEQUENCE</scope>
</reference>
<keyword evidence="1" id="KW-0472">Membrane</keyword>
<keyword evidence="1" id="KW-1133">Transmembrane helix</keyword>
<gene>
    <name evidence="2" type="ORF">PGLA2088_LOCUS9160</name>
</gene>
<dbReference type="AlphaFoldDB" id="A0A813IEX0"/>